<evidence type="ECO:0000256" key="7">
    <source>
        <dbReference type="ARBA" id="ARBA00023065"/>
    </source>
</evidence>
<evidence type="ECO:0000259" key="10">
    <source>
        <dbReference type="PROSITE" id="PS50893"/>
    </source>
</evidence>
<dbReference type="GO" id="GO:0015418">
    <property type="term" value="F:ABC-type quaternary ammonium compound transporting activity"/>
    <property type="evidence" value="ECO:0007669"/>
    <property type="project" value="UniProtKB-EC"/>
</dbReference>
<name>A0A839DRK9_9PSEU</name>
<dbReference type="PANTHER" id="PTHR42781">
    <property type="entry name" value="SPERMIDINE/PUTRESCINE IMPORT ATP-BINDING PROTEIN POTA"/>
    <property type="match status" value="1"/>
</dbReference>
<organism evidence="11 12">
    <name type="scientific">Halosaccharopolyspora lacisalsi</name>
    <dbReference type="NCBI Taxonomy" id="1000566"/>
    <lineage>
        <taxon>Bacteria</taxon>
        <taxon>Bacillati</taxon>
        <taxon>Actinomycetota</taxon>
        <taxon>Actinomycetes</taxon>
        <taxon>Pseudonocardiales</taxon>
        <taxon>Pseudonocardiaceae</taxon>
        <taxon>Halosaccharopolyspora</taxon>
    </lineage>
</organism>
<evidence type="ECO:0000256" key="2">
    <source>
        <dbReference type="ARBA" id="ARBA00022475"/>
    </source>
</evidence>
<evidence type="ECO:0000256" key="5">
    <source>
        <dbReference type="ARBA" id="ARBA00022840"/>
    </source>
</evidence>
<proteinExistence type="predicted"/>
<dbReference type="PANTHER" id="PTHR42781:SF4">
    <property type="entry name" value="SPERMIDINE_PUTRESCINE IMPORT ATP-BINDING PROTEIN POTA"/>
    <property type="match status" value="1"/>
</dbReference>
<dbReference type="EMBL" id="JACGWZ010000001">
    <property type="protein sequence ID" value="MBA8822916.1"/>
    <property type="molecule type" value="Genomic_DNA"/>
</dbReference>
<dbReference type="FunFam" id="3.40.50.300:FF:000425">
    <property type="entry name" value="Probable ABC transporter, ATP-binding subunit"/>
    <property type="match status" value="1"/>
</dbReference>
<keyword evidence="1" id="KW-0813">Transport</keyword>
<keyword evidence="12" id="KW-1185">Reference proteome</keyword>
<dbReference type="PROSITE" id="PS00211">
    <property type="entry name" value="ABC_TRANSPORTER_1"/>
    <property type="match status" value="1"/>
</dbReference>
<evidence type="ECO:0000313" key="11">
    <source>
        <dbReference type="EMBL" id="MBA8822916.1"/>
    </source>
</evidence>
<dbReference type="GO" id="GO:0015408">
    <property type="term" value="F:ABC-type ferric iron transporter activity"/>
    <property type="evidence" value="ECO:0007669"/>
    <property type="project" value="InterPro"/>
</dbReference>
<dbReference type="InterPro" id="IPR015853">
    <property type="entry name" value="ABC_transpr_FbpC"/>
</dbReference>
<keyword evidence="8" id="KW-0472">Membrane</keyword>
<gene>
    <name evidence="11" type="ORF">FHX42_000245</name>
</gene>
<dbReference type="GO" id="GO:0016887">
    <property type="term" value="F:ATP hydrolysis activity"/>
    <property type="evidence" value="ECO:0007669"/>
    <property type="project" value="InterPro"/>
</dbReference>
<dbReference type="InterPro" id="IPR003593">
    <property type="entry name" value="AAA+_ATPase"/>
</dbReference>
<dbReference type="Gene3D" id="3.40.50.300">
    <property type="entry name" value="P-loop containing nucleotide triphosphate hydrolases"/>
    <property type="match status" value="1"/>
</dbReference>
<evidence type="ECO:0000256" key="1">
    <source>
        <dbReference type="ARBA" id="ARBA00022448"/>
    </source>
</evidence>
<keyword evidence="7" id="KW-0406">Ion transport</keyword>
<dbReference type="EC" id="7.6.2.9" evidence="9"/>
<evidence type="ECO:0000256" key="8">
    <source>
        <dbReference type="ARBA" id="ARBA00023136"/>
    </source>
</evidence>
<dbReference type="InterPro" id="IPR003439">
    <property type="entry name" value="ABC_transporter-like_ATP-bd"/>
</dbReference>
<evidence type="ECO:0000256" key="4">
    <source>
        <dbReference type="ARBA" id="ARBA00022741"/>
    </source>
</evidence>
<evidence type="ECO:0000256" key="9">
    <source>
        <dbReference type="ARBA" id="ARBA00066388"/>
    </source>
</evidence>
<dbReference type="Pfam" id="PF00005">
    <property type="entry name" value="ABC_tran"/>
    <property type="match status" value="1"/>
</dbReference>
<dbReference type="RefSeq" id="WP_182542257.1">
    <property type="nucleotide sequence ID" value="NZ_JACGWZ010000001.1"/>
</dbReference>
<keyword evidence="4" id="KW-0547">Nucleotide-binding</keyword>
<evidence type="ECO:0000256" key="3">
    <source>
        <dbReference type="ARBA" id="ARBA00022496"/>
    </source>
</evidence>
<dbReference type="SMART" id="SM00382">
    <property type="entry name" value="AAA"/>
    <property type="match status" value="1"/>
</dbReference>
<dbReference type="InterPro" id="IPR027417">
    <property type="entry name" value="P-loop_NTPase"/>
</dbReference>
<dbReference type="Proteomes" id="UP000569329">
    <property type="component" value="Unassembled WGS sequence"/>
</dbReference>
<comment type="caution">
    <text evidence="11">The sequence shown here is derived from an EMBL/GenBank/DDBJ whole genome shotgun (WGS) entry which is preliminary data.</text>
</comment>
<dbReference type="InterPro" id="IPR017871">
    <property type="entry name" value="ABC_transporter-like_CS"/>
</dbReference>
<keyword evidence="5 11" id="KW-0067">ATP-binding</keyword>
<reference evidence="11 12" key="1">
    <citation type="submission" date="2020-07" db="EMBL/GenBank/DDBJ databases">
        <title>Sequencing the genomes of 1000 actinobacteria strains.</title>
        <authorList>
            <person name="Klenk H.-P."/>
        </authorList>
    </citation>
    <scope>NUCLEOTIDE SEQUENCE [LARGE SCALE GENOMIC DNA]</scope>
    <source>
        <strain evidence="11 12">DSM 45975</strain>
    </source>
</reference>
<dbReference type="CDD" id="cd03259">
    <property type="entry name" value="ABC_Carb_Solutes_like"/>
    <property type="match status" value="1"/>
</dbReference>
<dbReference type="AlphaFoldDB" id="A0A839DRK9"/>
<feature type="domain" description="ABC transporter" evidence="10">
    <location>
        <begin position="3"/>
        <end position="233"/>
    </location>
</feature>
<dbReference type="GO" id="GO:0016020">
    <property type="term" value="C:membrane"/>
    <property type="evidence" value="ECO:0007669"/>
    <property type="project" value="InterPro"/>
</dbReference>
<keyword evidence="2" id="KW-1003">Cell membrane</keyword>
<keyword evidence="6" id="KW-0408">Iron</keyword>
<dbReference type="SUPFAM" id="SSF52540">
    <property type="entry name" value="P-loop containing nucleoside triphosphate hydrolases"/>
    <property type="match status" value="1"/>
</dbReference>
<accession>A0A839DRK9</accession>
<dbReference type="GO" id="GO:0005524">
    <property type="term" value="F:ATP binding"/>
    <property type="evidence" value="ECO:0007669"/>
    <property type="project" value="UniProtKB-KW"/>
</dbReference>
<keyword evidence="3" id="KW-0410">Iron transport</keyword>
<evidence type="ECO:0000256" key="6">
    <source>
        <dbReference type="ARBA" id="ARBA00023004"/>
    </source>
</evidence>
<protein>
    <recommendedName>
        <fullName evidence="9">ABC-type quaternary amine transporter</fullName>
        <ecNumber evidence="9">7.6.2.9</ecNumber>
    </recommendedName>
</protein>
<evidence type="ECO:0000313" key="12">
    <source>
        <dbReference type="Proteomes" id="UP000569329"/>
    </source>
</evidence>
<dbReference type="PROSITE" id="PS50893">
    <property type="entry name" value="ABC_TRANSPORTER_2"/>
    <property type="match status" value="1"/>
</dbReference>
<sequence length="346" mass="36361">MGLEIRDLSVRFGSVPAVSGVNLSVAAGEVVALLGPSGCGKSTMLRAVAGLEPPTAGGVLWNGADLGGVAVHRRGFGMVFQDGQLFPHRDVAGNVAFGPRMRGASKARRRERVGEVLELVGLAGYERRRTTELSGGEAQRVALARALAADPRVLLLDEPLAALDRALREQLAVVLAELLGGAAATALVVTHDHDEAFTLADRVAVMSRGRILQVDAPSRLWKHPADEEVAAFLGCSTVLSARIGDGLARCALGEVAVPSEAAGAGLLGLRATGLRAVRFGGVEEEPEVVGVVRERVHRHDHVRVAVTVPQAPELGRVEATARVDDAPEYEEKVRLWLNPDGVAVIG</sequence>
<dbReference type="InterPro" id="IPR050093">
    <property type="entry name" value="ABC_SmlMolc_Importer"/>
</dbReference>